<name>A0A7D7EYC2_9ORTO</name>
<reference evidence="1" key="1">
    <citation type="journal article" date="2019" name="PLoS Pathog.">
        <title>Re-assessing the diversity of negative strand RNA viruses in insects.</title>
        <authorList>
            <person name="Kafer S."/>
            <person name="Paraskevopoulou S."/>
            <person name="Zirkel F."/>
            <person name="Wieseke N."/>
            <person name="Donath A."/>
            <person name="Petersen M."/>
            <person name="Jones T.C."/>
            <person name="Liu S."/>
            <person name="Zhou X."/>
            <person name="Middendorf M."/>
            <person name="Junglen S."/>
            <person name="Misof B."/>
            <person name="Drosten C."/>
        </authorList>
    </citation>
    <scope>NUCLEOTIDE SEQUENCE</scope>
    <source>
        <strain evidence="1">OKIAV188</strain>
    </source>
</reference>
<evidence type="ECO:0000313" key="1">
    <source>
        <dbReference type="EMBL" id="QMP82317.1"/>
    </source>
</evidence>
<keyword evidence="1" id="KW-0946">Virion</keyword>
<dbReference type="EMBL" id="MT153519">
    <property type="protein sequence ID" value="QMP82317.1"/>
    <property type="molecule type" value="Viral_cRNA"/>
</dbReference>
<proteinExistence type="predicted"/>
<organism evidence="1">
    <name type="scientific">Hemipteran orthomyxo-related virus OKIAV188</name>
    <dbReference type="NCBI Taxonomy" id="2746271"/>
    <lineage>
        <taxon>Viruses</taxon>
        <taxon>Riboviria</taxon>
        <taxon>Orthornavirae</taxon>
        <taxon>Negarnaviricota</taxon>
        <taxon>Polyploviricotina</taxon>
        <taxon>Insthoviricetes</taxon>
        <taxon>Articulavirales</taxon>
        <taxon>Orthomyxoviridae</taxon>
    </lineage>
</organism>
<accession>A0A7D7EYC2</accession>
<sequence>MSRFYCTTVGSLELDPVDIQVSIQVAGILKTVFQMAKQDFNKTGSLNEKMIGKKFELKKGNGKVELSSDDAKLILHASLSSAKLFFSQASDQICSPSEWVGVMSPLISFTYGFGLRLKELRLGHHEYGTSEGGKAGRANVSELGLDSRHHVLLEGITYPPDIQSSMAQSLGPLTACVKLALANKSKYTEKYENAVKRFYQHLEMGEPIASSLLDASKAQAPMLLSKVADLSLLVPPRNQRRAFFPLHLIAIVVLNDKEIGACVRNQDNTWVPGTDPFDGDNKNGLAIDFSGKGAFLLYSQYHAMQPTYMGIPSEKSVLAQVLFHTVWGSYGEDFGILGIITNCNDWKKRSEFGDAMKKDRSGLVSVRIEPIKFKYFSKLVSGNVSNLSSGQRGQVTSIPSFSGWREMKYSKELVQSLQQQGSGTSFRRDFTGVVERVSEEIVKVLEGRSNQEDQNWGNTQWKGVIGSGINVRLGEPSEMRFSVSGKYFLAD</sequence>
<protein>
    <submittedName>
        <fullName evidence="1">Nucleocapsid protein</fullName>
    </submittedName>
</protein>
<reference evidence="1" key="2">
    <citation type="submission" date="2020-03" db="EMBL/GenBank/DDBJ databases">
        <authorList>
            <person name="Kafer S."/>
            <person name="Paraskevopoulou S."/>
            <person name="Zirkel F."/>
            <person name="Wieseke N."/>
            <person name="Donath A."/>
            <person name="Petersen M."/>
            <person name="Jones T.C."/>
            <person name="Liu S."/>
            <person name="Zhou X."/>
            <person name="Middendorf M."/>
            <person name="Junglen S."/>
            <person name="Misof B."/>
            <person name="Drosten C."/>
        </authorList>
    </citation>
    <scope>NUCLEOTIDE SEQUENCE</scope>
    <source>
        <strain evidence="1">OKIAV188</strain>
    </source>
</reference>
<keyword evidence="1" id="KW-0543">Viral nucleoprotein</keyword>
<dbReference type="GO" id="GO:0019013">
    <property type="term" value="C:viral nucleocapsid"/>
    <property type="evidence" value="ECO:0007669"/>
    <property type="project" value="UniProtKB-KW"/>
</dbReference>
<dbReference type="SUPFAM" id="SSF161003">
    <property type="entry name" value="flu NP-like"/>
    <property type="match status" value="1"/>
</dbReference>